<comment type="caution">
    <text evidence="1">The sequence shown here is derived from an EMBL/GenBank/DDBJ whole genome shotgun (WGS) entry which is preliminary data.</text>
</comment>
<dbReference type="RefSeq" id="WP_380897811.1">
    <property type="nucleotide sequence ID" value="NZ_JBHTKY010000024.1"/>
</dbReference>
<proteinExistence type="predicted"/>
<dbReference type="NCBIfam" id="NF041635">
    <property type="entry name" value="STM3941_fam"/>
    <property type="match status" value="1"/>
</dbReference>
<organism evidence="1 2">
    <name type="scientific">Sphingobacterium daejeonense</name>
    <dbReference type="NCBI Taxonomy" id="371142"/>
    <lineage>
        <taxon>Bacteria</taxon>
        <taxon>Pseudomonadati</taxon>
        <taxon>Bacteroidota</taxon>
        <taxon>Sphingobacteriia</taxon>
        <taxon>Sphingobacteriales</taxon>
        <taxon>Sphingobacteriaceae</taxon>
        <taxon>Sphingobacterium</taxon>
    </lineage>
</organism>
<name>A0ABW3RNK7_9SPHI</name>
<evidence type="ECO:0000313" key="1">
    <source>
        <dbReference type="EMBL" id="MFD1166794.1"/>
    </source>
</evidence>
<protein>
    <submittedName>
        <fullName evidence="1">STM3941 family protein</fullName>
    </submittedName>
</protein>
<dbReference type="InterPro" id="IPR048136">
    <property type="entry name" value="STM3941-like"/>
</dbReference>
<keyword evidence="2" id="KW-1185">Reference proteome</keyword>
<evidence type="ECO:0000313" key="2">
    <source>
        <dbReference type="Proteomes" id="UP001597205"/>
    </source>
</evidence>
<dbReference type="EMBL" id="JBHTKY010000024">
    <property type="protein sequence ID" value="MFD1166794.1"/>
    <property type="molecule type" value="Genomic_DNA"/>
</dbReference>
<accession>A0ABW3RNK7</accession>
<reference evidence="2" key="1">
    <citation type="journal article" date="2019" name="Int. J. Syst. Evol. Microbiol.">
        <title>The Global Catalogue of Microorganisms (GCM) 10K type strain sequencing project: providing services to taxonomists for standard genome sequencing and annotation.</title>
        <authorList>
            <consortium name="The Broad Institute Genomics Platform"/>
            <consortium name="The Broad Institute Genome Sequencing Center for Infectious Disease"/>
            <person name="Wu L."/>
            <person name="Ma J."/>
        </authorList>
    </citation>
    <scope>NUCLEOTIDE SEQUENCE [LARGE SCALE GENOMIC DNA]</scope>
    <source>
        <strain evidence="2">CCUG 52468</strain>
    </source>
</reference>
<sequence length="118" mass="13873">MWSCNDFIFNKSYPQLALIIDSQGLNVNPKKSLTENIKWNEIKGFKEIKINSTKIIIIEVHNPSKWIKNETNLVRRKMMQFNNANYSSPNISAVGLDISYDQLIEILNKYYNQYKIEL</sequence>
<dbReference type="Proteomes" id="UP001597205">
    <property type="component" value="Unassembled WGS sequence"/>
</dbReference>
<gene>
    <name evidence="1" type="ORF">ACFQ2C_14380</name>
</gene>